<evidence type="ECO:0000256" key="1">
    <source>
        <dbReference type="ARBA" id="ARBA00000085"/>
    </source>
</evidence>
<dbReference type="SUPFAM" id="SSF47384">
    <property type="entry name" value="Homodimeric domain of signal transducing histidine kinase"/>
    <property type="match status" value="1"/>
</dbReference>
<sequence>MTIKKRIILSYFSGILITLSSLMLITALITYMTLGRVPSIQEVYKVLTTQRSLSIEERDSYAELNYFVQKSPDFFNVPLKVDIIKNIHEIEDRGLDVVIRKNNEFIYFSNSLVKKSLEVHSPDYELLNFEPIGTLDNAGRLFHYVKHDFQHLDGSKGSIIILKRESNFFEFFYRQGIWLVIGIILFSISLALYINIRLKQTIIQPLERLEKATHFVPSTYLTNEDIKSVVQADTAKEIKQLQKSFYKMWQNMKKNAELQKQYDTNRQELISNISHDLKTPITSIIGYVEGLKDGIATTEEKRQLYLETIHNKALNLNDLIETLFLYSKLELDNAIIQQETICLNQFISDLIVDYSLDTLIDWHYSLPVDSLDIKSDPQQLNRVFSNLIENSTKFRDPKKGKLSLTLELSKHESFAVINLSDNGIGMSEEELPFIFDRFYRADKSRSTLVKGSGLGLNIVQSIMLHHNGQISITSKKNIGTSVKLSFPLIKEDKNVETYFNY</sequence>
<dbReference type="PANTHER" id="PTHR45453">
    <property type="entry name" value="PHOSPHATE REGULON SENSOR PROTEIN PHOR"/>
    <property type="match status" value="1"/>
</dbReference>
<gene>
    <name evidence="8" type="ORF">BW732_03500</name>
</gene>
<dbReference type="SUPFAM" id="SSF55874">
    <property type="entry name" value="ATPase domain of HSP90 chaperone/DNA topoisomerase II/histidine kinase"/>
    <property type="match status" value="1"/>
</dbReference>
<evidence type="ECO:0000256" key="5">
    <source>
        <dbReference type="ARBA" id="ARBA00022679"/>
    </source>
</evidence>
<dbReference type="InterPro" id="IPR003661">
    <property type="entry name" value="HisK_dim/P_dom"/>
</dbReference>
<keyword evidence="6 8" id="KW-0418">Kinase</keyword>
<proteinExistence type="predicted"/>
<dbReference type="InterPro" id="IPR005467">
    <property type="entry name" value="His_kinase_dom"/>
</dbReference>
<dbReference type="SMART" id="SM00388">
    <property type="entry name" value="HisKA"/>
    <property type="match status" value="1"/>
</dbReference>
<dbReference type="GO" id="GO:0016036">
    <property type="term" value="P:cellular response to phosphate starvation"/>
    <property type="evidence" value="ECO:0007669"/>
    <property type="project" value="TreeGrafter"/>
</dbReference>
<dbReference type="PRINTS" id="PR00344">
    <property type="entry name" value="BCTRLSENSOR"/>
</dbReference>
<accession>A0A1Q2D4R2</accession>
<evidence type="ECO:0000256" key="6">
    <source>
        <dbReference type="ARBA" id="ARBA00022777"/>
    </source>
</evidence>
<dbReference type="SMART" id="SM00387">
    <property type="entry name" value="HATPase_c"/>
    <property type="match status" value="1"/>
</dbReference>
<dbReference type="Gene3D" id="6.10.340.10">
    <property type="match status" value="1"/>
</dbReference>
<keyword evidence="5" id="KW-0808">Transferase</keyword>
<dbReference type="Gene3D" id="3.30.565.10">
    <property type="entry name" value="Histidine kinase-like ATPase, C-terminal domain"/>
    <property type="match status" value="1"/>
</dbReference>
<dbReference type="GO" id="GO:0000155">
    <property type="term" value="F:phosphorelay sensor kinase activity"/>
    <property type="evidence" value="ECO:0007669"/>
    <property type="project" value="InterPro"/>
</dbReference>
<dbReference type="InterPro" id="IPR003594">
    <property type="entry name" value="HATPase_dom"/>
</dbReference>
<evidence type="ECO:0000256" key="4">
    <source>
        <dbReference type="ARBA" id="ARBA00022553"/>
    </source>
</evidence>
<evidence type="ECO:0000256" key="7">
    <source>
        <dbReference type="ARBA" id="ARBA00023012"/>
    </source>
</evidence>
<evidence type="ECO:0000313" key="8">
    <source>
        <dbReference type="EMBL" id="AQP53392.1"/>
    </source>
</evidence>
<keyword evidence="4" id="KW-0597">Phosphoprotein</keyword>
<keyword evidence="7" id="KW-0902">Two-component regulatory system</keyword>
<dbReference type="Gene3D" id="1.10.287.130">
    <property type="match status" value="1"/>
</dbReference>
<comment type="catalytic activity">
    <reaction evidence="1">
        <text>ATP + protein L-histidine = ADP + protein N-phospho-L-histidine.</text>
        <dbReference type="EC" id="2.7.13.3"/>
    </reaction>
</comment>
<dbReference type="PROSITE" id="PS50109">
    <property type="entry name" value="HIS_KIN"/>
    <property type="match status" value="1"/>
</dbReference>
<dbReference type="Pfam" id="PF02518">
    <property type="entry name" value="HATPase_c"/>
    <property type="match status" value="1"/>
</dbReference>
<dbReference type="STRING" id="633807.BW732_03500"/>
<dbReference type="AlphaFoldDB" id="A0A1Q2D4R2"/>
<dbReference type="Proteomes" id="UP000188246">
    <property type="component" value="Chromosome"/>
</dbReference>
<dbReference type="PANTHER" id="PTHR45453:SF1">
    <property type="entry name" value="PHOSPHATE REGULON SENSOR PROTEIN PHOR"/>
    <property type="match status" value="1"/>
</dbReference>
<reference evidence="8 9" key="1">
    <citation type="journal article" date="2010" name="Int. J. Syst. Evol. Microbiol.">
        <title>Vagococcus penaei sp. nov., isolated from spoilage microbiota of cooked shrimp (Penaeus vannamei).</title>
        <authorList>
            <person name="Jaffres E."/>
            <person name="Prevost H."/>
            <person name="Rossero A."/>
            <person name="Joffraud J.J."/>
            <person name="Dousset X."/>
        </authorList>
    </citation>
    <scope>NUCLEOTIDE SEQUENCE [LARGE SCALE GENOMIC DNA]</scope>
    <source>
        <strain evidence="8 9">CD276</strain>
    </source>
</reference>
<evidence type="ECO:0000256" key="2">
    <source>
        <dbReference type="ARBA" id="ARBA00004370"/>
    </source>
</evidence>
<keyword evidence="9" id="KW-1185">Reference proteome</keyword>
<evidence type="ECO:0000256" key="3">
    <source>
        <dbReference type="ARBA" id="ARBA00012438"/>
    </source>
</evidence>
<organism evidence="8 9">
    <name type="scientific">Vagococcus penaei</name>
    <dbReference type="NCBI Taxonomy" id="633807"/>
    <lineage>
        <taxon>Bacteria</taxon>
        <taxon>Bacillati</taxon>
        <taxon>Bacillota</taxon>
        <taxon>Bacilli</taxon>
        <taxon>Lactobacillales</taxon>
        <taxon>Enterococcaceae</taxon>
        <taxon>Vagococcus</taxon>
    </lineage>
</organism>
<dbReference type="InterPro" id="IPR004358">
    <property type="entry name" value="Sig_transdc_His_kin-like_C"/>
</dbReference>
<dbReference type="EC" id="2.7.13.3" evidence="3"/>
<dbReference type="RefSeq" id="WP_077275483.1">
    <property type="nucleotide sequence ID" value="NZ_CP019609.1"/>
</dbReference>
<dbReference type="Pfam" id="PF00512">
    <property type="entry name" value="HisKA"/>
    <property type="match status" value="1"/>
</dbReference>
<dbReference type="InterPro" id="IPR036890">
    <property type="entry name" value="HATPase_C_sf"/>
</dbReference>
<evidence type="ECO:0000313" key="9">
    <source>
        <dbReference type="Proteomes" id="UP000188246"/>
    </source>
</evidence>
<dbReference type="EMBL" id="CP019609">
    <property type="protein sequence ID" value="AQP53392.1"/>
    <property type="molecule type" value="Genomic_DNA"/>
</dbReference>
<dbReference type="GO" id="GO:0004721">
    <property type="term" value="F:phosphoprotein phosphatase activity"/>
    <property type="evidence" value="ECO:0007669"/>
    <property type="project" value="TreeGrafter"/>
</dbReference>
<dbReference type="InterPro" id="IPR036097">
    <property type="entry name" value="HisK_dim/P_sf"/>
</dbReference>
<dbReference type="CDD" id="cd00075">
    <property type="entry name" value="HATPase"/>
    <property type="match status" value="1"/>
</dbReference>
<dbReference type="KEGG" id="vpi:BW732_03500"/>
<comment type="subcellular location">
    <subcellularLocation>
        <location evidence="2">Membrane</location>
    </subcellularLocation>
</comment>
<dbReference type="CDD" id="cd00082">
    <property type="entry name" value="HisKA"/>
    <property type="match status" value="1"/>
</dbReference>
<name>A0A1Q2D4R2_9ENTE</name>
<dbReference type="OrthoDB" id="335833at2"/>
<protein>
    <recommendedName>
        <fullName evidence="3">histidine kinase</fullName>
        <ecNumber evidence="3">2.7.13.3</ecNumber>
    </recommendedName>
</protein>
<dbReference type="GO" id="GO:0005886">
    <property type="term" value="C:plasma membrane"/>
    <property type="evidence" value="ECO:0007669"/>
    <property type="project" value="TreeGrafter"/>
</dbReference>
<dbReference type="InterPro" id="IPR050351">
    <property type="entry name" value="BphY/WalK/GraS-like"/>
</dbReference>